<dbReference type="HAMAP" id="MF_00183">
    <property type="entry name" value="DXP_reductoisom"/>
    <property type="match status" value="1"/>
</dbReference>
<feature type="binding site" evidence="9">
    <location>
        <position position="132"/>
    </location>
    <ligand>
        <name>NADPH</name>
        <dbReference type="ChEBI" id="CHEBI:57783"/>
    </ligand>
</feature>
<feature type="binding site" evidence="9">
    <location>
        <position position="12"/>
    </location>
    <ligand>
        <name>NADPH</name>
        <dbReference type="ChEBI" id="CHEBI:57783"/>
    </ligand>
</feature>
<feature type="binding site" evidence="9">
    <location>
        <position position="36"/>
    </location>
    <ligand>
        <name>NADPH</name>
        <dbReference type="ChEBI" id="CHEBI:57783"/>
    </ligand>
</feature>
<feature type="binding site" evidence="9">
    <location>
        <position position="237"/>
    </location>
    <ligand>
        <name>1-deoxy-D-xylulose 5-phosphate</name>
        <dbReference type="ChEBI" id="CHEBI:57792"/>
    </ligand>
</feature>
<keyword evidence="5 9" id="KW-0560">Oxidoreductase</keyword>
<organism evidence="13 14">
    <name type="scientific">Buchananella hordeovulneris</name>
    <dbReference type="NCBI Taxonomy" id="52770"/>
    <lineage>
        <taxon>Bacteria</taxon>
        <taxon>Bacillati</taxon>
        <taxon>Actinomycetota</taxon>
        <taxon>Actinomycetes</taxon>
        <taxon>Actinomycetales</taxon>
        <taxon>Actinomycetaceae</taxon>
        <taxon>Buchananella</taxon>
    </lineage>
</organism>
<dbReference type="Proteomes" id="UP000185612">
    <property type="component" value="Unassembled WGS sequence"/>
</dbReference>
<evidence type="ECO:0000256" key="3">
    <source>
        <dbReference type="ARBA" id="ARBA00022723"/>
    </source>
</evidence>
<evidence type="ECO:0000256" key="6">
    <source>
        <dbReference type="ARBA" id="ARBA00023211"/>
    </source>
</evidence>
<dbReference type="NCBIfam" id="TIGR00243">
    <property type="entry name" value="Dxr"/>
    <property type="match status" value="1"/>
</dbReference>
<comment type="caution">
    <text evidence="13">The sequence shown here is derived from an EMBL/GenBank/DDBJ whole genome shotgun (WGS) entry which is preliminary data.</text>
</comment>
<dbReference type="InParanoid" id="A0A1Q5PX39"/>
<evidence type="ECO:0000256" key="1">
    <source>
        <dbReference type="ARBA" id="ARBA00005094"/>
    </source>
</evidence>
<dbReference type="GO" id="GO:0016853">
    <property type="term" value="F:isomerase activity"/>
    <property type="evidence" value="ECO:0007669"/>
    <property type="project" value="UniProtKB-KW"/>
</dbReference>
<evidence type="ECO:0000256" key="5">
    <source>
        <dbReference type="ARBA" id="ARBA00023002"/>
    </source>
</evidence>
<feature type="binding site" evidence="9">
    <location>
        <position position="240"/>
    </location>
    <ligand>
        <name>1-deoxy-D-xylulose 5-phosphate</name>
        <dbReference type="ChEBI" id="CHEBI:57792"/>
    </ligand>
</feature>
<comment type="function">
    <text evidence="9">Catalyzes the NADPH-dependent rearrangement and reduction of 1-deoxy-D-xylulose-5-phosphate (DXP) to 2-C-methyl-D-erythritol 4-phosphate (MEP).</text>
</comment>
<dbReference type="UniPathway" id="UPA00056">
    <property type="reaction ID" value="UER00092"/>
</dbReference>
<feature type="binding site" evidence="9">
    <location>
        <position position="133"/>
    </location>
    <ligand>
        <name>1-deoxy-D-xylulose 5-phosphate</name>
        <dbReference type="ChEBI" id="CHEBI:57792"/>
    </ligand>
</feature>
<comment type="caution">
    <text evidence="9">Lacks conserved residue(s) required for the propagation of feature annotation.</text>
</comment>
<dbReference type="EMBL" id="MQVS01000003">
    <property type="protein sequence ID" value="OKL52161.1"/>
    <property type="molecule type" value="Genomic_DNA"/>
</dbReference>
<feature type="binding site" evidence="9">
    <location>
        <position position="240"/>
    </location>
    <ligand>
        <name>Mn(2+)</name>
        <dbReference type="ChEBI" id="CHEBI:29035"/>
    </ligand>
</feature>
<evidence type="ECO:0000259" key="11">
    <source>
        <dbReference type="Pfam" id="PF08436"/>
    </source>
</evidence>
<feature type="binding site" evidence="9">
    <location>
        <position position="224"/>
    </location>
    <ligand>
        <name>NADPH</name>
        <dbReference type="ChEBI" id="CHEBI:57783"/>
    </ligand>
</feature>
<feature type="binding site" evidence="9">
    <location>
        <position position="13"/>
    </location>
    <ligand>
        <name>NADPH</name>
        <dbReference type="ChEBI" id="CHEBI:57783"/>
    </ligand>
</feature>
<feature type="binding site" evidence="9">
    <location>
        <position position="10"/>
    </location>
    <ligand>
        <name>NADPH</name>
        <dbReference type="ChEBI" id="CHEBI:57783"/>
    </ligand>
</feature>
<feature type="binding site" evidence="9">
    <location>
        <position position="218"/>
    </location>
    <ligand>
        <name>1-deoxy-D-xylulose 5-phosphate</name>
        <dbReference type="ChEBI" id="CHEBI:57792"/>
    </ligand>
</feature>
<accession>A0A1Q5PX39</accession>
<sequence length="407" mass="42403">MIDVVILGSTGSIGTQALDVIARCGAPVRVVGLAAGGAQLELLARQAVDWQVEYVAIADDTRVADLQLAMAAARARRQHPGPSPEILAGPTAAASLAELVPSGLVLNGMSGSIGLGPTLAALRAGAELALANKESLVAGASLVRRAQQRPGQIRPVDSEHSAMWQALAAGRHRRGLVAEHVDGTSEVARLILTASGGPFRGWTRAQLRDVTAAQALQHPTWAMGPVVTINSSTLMNKALELIEAHVLFDVAPEQIVPVVHPQSVVHSLVEFIDGSTLAQASPPDMCLPIALGLSSPQRWAGAALPCAWDAPVTWTFAPLDEETFPAVSLARQAIAASASHPAVLNAANEECVAAFLAGRLDYLGIVDIVADVLAEHQDPGEVSTLADITAIEDGARLRARALISERD</sequence>
<dbReference type="InterPro" id="IPR013644">
    <property type="entry name" value="DXP_reductoisomerase_C"/>
</dbReference>
<reference evidence="14" key="1">
    <citation type="submission" date="2016-12" db="EMBL/GenBank/DDBJ databases">
        <authorList>
            <person name="Meng X."/>
        </authorList>
    </citation>
    <scope>NUCLEOTIDE SEQUENCE [LARGE SCALE GENOMIC DNA]</scope>
    <source>
        <strain evidence="14">DSM 20732</strain>
    </source>
</reference>
<comment type="catalytic activity">
    <reaction evidence="8">
        <text>2-C-methyl-D-erythritol 4-phosphate + NADP(+) = 1-deoxy-D-xylulose 5-phosphate + NADPH + H(+)</text>
        <dbReference type="Rhea" id="RHEA:13717"/>
        <dbReference type="ChEBI" id="CHEBI:15378"/>
        <dbReference type="ChEBI" id="CHEBI:57783"/>
        <dbReference type="ChEBI" id="CHEBI:57792"/>
        <dbReference type="ChEBI" id="CHEBI:58262"/>
        <dbReference type="ChEBI" id="CHEBI:58349"/>
        <dbReference type="EC" id="1.1.1.267"/>
    </reaction>
    <physiologicalReaction direction="right-to-left" evidence="8">
        <dbReference type="Rhea" id="RHEA:13719"/>
    </physiologicalReaction>
</comment>
<evidence type="ECO:0000313" key="13">
    <source>
        <dbReference type="EMBL" id="OKL52161.1"/>
    </source>
</evidence>
<feature type="domain" description="1-deoxy-D-xylulose 5-phosphate reductoisomerase N-terminal" evidence="10">
    <location>
        <begin position="4"/>
        <end position="139"/>
    </location>
</feature>
<evidence type="ECO:0000256" key="4">
    <source>
        <dbReference type="ARBA" id="ARBA00022857"/>
    </source>
</evidence>
<evidence type="ECO:0000256" key="7">
    <source>
        <dbReference type="ARBA" id="ARBA00023229"/>
    </source>
</evidence>
<dbReference type="InterPro" id="IPR036291">
    <property type="entry name" value="NAD(P)-bd_dom_sf"/>
</dbReference>
<name>A0A1Q5PX39_9ACTO</name>
<feature type="domain" description="DXP reductoisomerase C-terminal" evidence="12">
    <location>
        <begin position="281"/>
        <end position="396"/>
    </location>
</feature>
<dbReference type="GO" id="GO:0051484">
    <property type="term" value="P:isopentenyl diphosphate biosynthetic process, methylerythritol 4-phosphate pathway involved in terpenoid biosynthetic process"/>
    <property type="evidence" value="ECO:0007669"/>
    <property type="project" value="UniProtKB-ARBA"/>
</dbReference>
<dbReference type="InterPro" id="IPR036169">
    <property type="entry name" value="DXPR_C_sf"/>
</dbReference>
<feature type="binding site" evidence="9">
    <location>
        <position position="157"/>
    </location>
    <ligand>
        <name>Mn(2+)</name>
        <dbReference type="ChEBI" id="CHEBI:29035"/>
    </ligand>
</feature>
<keyword evidence="4 9" id="KW-0521">NADP</keyword>
<dbReference type="SUPFAM" id="SSF51735">
    <property type="entry name" value="NAD(P)-binding Rossmann-fold domains"/>
    <property type="match status" value="1"/>
</dbReference>
<dbReference type="PANTHER" id="PTHR30525:SF0">
    <property type="entry name" value="1-DEOXY-D-XYLULOSE 5-PHOSPHATE REDUCTOISOMERASE, CHLOROPLASTIC"/>
    <property type="match status" value="1"/>
</dbReference>
<feature type="binding site" evidence="9">
    <location>
        <position position="236"/>
    </location>
    <ligand>
        <name>1-deoxy-D-xylulose 5-phosphate</name>
        <dbReference type="ChEBI" id="CHEBI:57792"/>
    </ligand>
</feature>
<keyword evidence="13" id="KW-0413">Isomerase</keyword>
<dbReference type="InterPro" id="IPR003821">
    <property type="entry name" value="DXP_reductoisomerase"/>
</dbReference>
<dbReference type="FunCoup" id="A0A1Q5PX39">
    <property type="interactions" value="228"/>
</dbReference>
<evidence type="ECO:0000259" key="12">
    <source>
        <dbReference type="Pfam" id="PF13288"/>
    </source>
</evidence>
<dbReference type="AlphaFoldDB" id="A0A1Q5PX39"/>
<proteinExistence type="inferred from homology"/>
<comment type="similarity">
    <text evidence="2 9">Belongs to the DXR family.</text>
</comment>
<dbReference type="Pfam" id="PF13288">
    <property type="entry name" value="DXPR_C"/>
    <property type="match status" value="1"/>
</dbReference>
<evidence type="ECO:0000256" key="9">
    <source>
        <dbReference type="HAMAP-Rule" id="MF_00183"/>
    </source>
</evidence>
<dbReference type="GO" id="GO:0030145">
    <property type="term" value="F:manganese ion binding"/>
    <property type="evidence" value="ECO:0007669"/>
    <property type="project" value="TreeGrafter"/>
</dbReference>
<evidence type="ECO:0000259" key="10">
    <source>
        <dbReference type="Pfam" id="PF02670"/>
    </source>
</evidence>
<dbReference type="Gene3D" id="1.10.1740.10">
    <property type="match status" value="1"/>
</dbReference>
<comment type="cofactor">
    <cofactor evidence="9">
        <name>Mg(2+)</name>
        <dbReference type="ChEBI" id="CHEBI:18420"/>
    </cofactor>
    <cofactor evidence="9">
        <name>Mn(2+)</name>
        <dbReference type="ChEBI" id="CHEBI:29035"/>
    </cofactor>
</comment>
<protein>
    <recommendedName>
        <fullName evidence="9">1-deoxy-D-xylulose 5-phosphate reductoisomerase</fullName>
        <shortName evidence="9">DXP reductoisomerase</shortName>
        <ecNumber evidence="9">1.1.1.267</ecNumber>
    </recommendedName>
    <alternativeName>
        <fullName evidence="9">1-deoxyxylulose-5-phosphate reductoisomerase</fullName>
    </alternativeName>
    <alternativeName>
        <fullName evidence="9">2-C-methyl-D-erythritol 4-phosphate synthase</fullName>
    </alternativeName>
</protein>
<feature type="binding site" evidence="9">
    <location>
        <position position="159"/>
    </location>
    <ligand>
        <name>Mn(2+)</name>
        <dbReference type="ChEBI" id="CHEBI:29035"/>
    </ligand>
</feature>
<keyword evidence="3 9" id="KW-0479">Metal-binding</keyword>
<dbReference type="FunFam" id="3.40.50.720:FF:000045">
    <property type="entry name" value="1-deoxy-D-xylulose 5-phosphate reductoisomerase"/>
    <property type="match status" value="1"/>
</dbReference>
<dbReference type="InterPro" id="IPR026877">
    <property type="entry name" value="DXPR_C"/>
</dbReference>
<dbReference type="Pfam" id="PF08436">
    <property type="entry name" value="DXP_redisom_C"/>
    <property type="match status" value="1"/>
</dbReference>
<dbReference type="SUPFAM" id="SSF69055">
    <property type="entry name" value="1-deoxy-D-xylulose-5-phosphate reductoisomerase, C-terminal domain"/>
    <property type="match status" value="1"/>
</dbReference>
<dbReference type="InterPro" id="IPR013512">
    <property type="entry name" value="DXP_reductoisomerase_N"/>
</dbReference>
<feature type="binding site" evidence="9">
    <location>
        <position position="231"/>
    </location>
    <ligand>
        <name>1-deoxy-D-xylulose 5-phosphate</name>
        <dbReference type="ChEBI" id="CHEBI:57792"/>
    </ligand>
</feature>
<dbReference type="Pfam" id="PF02670">
    <property type="entry name" value="DXP_reductoisom"/>
    <property type="match status" value="1"/>
</dbReference>
<feature type="binding site" evidence="9">
    <location>
        <position position="195"/>
    </location>
    <ligand>
        <name>1-deoxy-D-xylulose 5-phosphate</name>
        <dbReference type="ChEBI" id="CHEBI:57792"/>
    </ligand>
</feature>
<dbReference type="Gene3D" id="3.40.50.720">
    <property type="entry name" value="NAD(P)-binding Rossmann-like Domain"/>
    <property type="match status" value="1"/>
</dbReference>
<keyword evidence="9" id="KW-0460">Magnesium</keyword>
<evidence type="ECO:0000256" key="2">
    <source>
        <dbReference type="ARBA" id="ARBA00006825"/>
    </source>
</evidence>
<feature type="binding site" evidence="9">
    <location>
        <position position="158"/>
    </location>
    <ligand>
        <name>1-deoxy-D-xylulose 5-phosphate</name>
        <dbReference type="ChEBI" id="CHEBI:57792"/>
    </ligand>
</feature>
<feature type="binding site" evidence="9">
    <location>
        <position position="159"/>
    </location>
    <ligand>
        <name>1-deoxy-D-xylulose 5-phosphate</name>
        <dbReference type="ChEBI" id="CHEBI:57792"/>
    </ligand>
</feature>
<dbReference type="GO" id="GO:0030604">
    <property type="term" value="F:1-deoxy-D-xylulose-5-phosphate reductoisomerase activity"/>
    <property type="evidence" value="ECO:0007669"/>
    <property type="project" value="UniProtKB-UniRule"/>
</dbReference>
<dbReference type="OrthoDB" id="9806546at2"/>
<dbReference type="SUPFAM" id="SSF55347">
    <property type="entry name" value="Glyceraldehyde-3-phosphate dehydrogenase-like, C-terminal domain"/>
    <property type="match status" value="1"/>
</dbReference>
<evidence type="ECO:0000256" key="8">
    <source>
        <dbReference type="ARBA" id="ARBA00048543"/>
    </source>
</evidence>
<comment type="pathway">
    <text evidence="1 9">Isoprenoid biosynthesis; isopentenyl diphosphate biosynthesis via DXP pathway; isopentenyl diphosphate from 1-deoxy-D-xylulose 5-phosphate: step 1/6.</text>
</comment>
<feature type="binding site" evidence="9">
    <location>
        <position position="11"/>
    </location>
    <ligand>
        <name>NADPH</name>
        <dbReference type="ChEBI" id="CHEBI:57783"/>
    </ligand>
</feature>
<dbReference type="GO" id="GO:0070402">
    <property type="term" value="F:NADPH binding"/>
    <property type="evidence" value="ECO:0007669"/>
    <property type="project" value="InterPro"/>
</dbReference>
<keyword evidence="7 9" id="KW-0414">Isoprene biosynthesis</keyword>
<dbReference type="EC" id="1.1.1.267" evidence="9"/>
<dbReference type="STRING" id="52770.BSZ40_04480"/>
<dbReference type="PANTHER" id="PTHR30525">
    <property type="entry name" value="1-DEOXY-D-XYLULOSE 5-PHOSPHATE REDUCTOISOMERASE"/>
    <property type="match status" value="1"/>
</dbReference>
<feature type="domain" description="1-deoxy-D-xylulose 5-phosphate reductoisomerase C-terminal" evidence="11">
    <location>
        <begin position="153"/>
        <end position="248"/>
    </location>
</feature>
<keyword evidence="14" id="KW-1185">Reference proteome</keyword>
<evidence type="ECO:0000313" key="14">
    <source>
        <dbReference type="Proteomes" id="UP000185612"/>
    </source>
</evidence>
<gene>
    <name evidence="9" type="primary">dxr</name>
    <name evidence="13" type="ORF">BSZ40_04480</name>
</gene>
<keyword evidence="6 9" id="KW-0464">Manganese</keyword>
<dbReference type="RefSeq" id="WP_073823692.1">
    <property type="nucleotide sequence ID" value="NZ_MQVS01000003.1"/>
</dbReference>
<dbReference type="PIRSF" id="PIRSF006205">
    <property type="entry name" value="Dxp_reductismrs"/>
    <property type="match status" value="1"/>
</dbReference>
<feature type="binding site" evidence="9">
    <location>
        <position position="134"/>
    </location>
    <ligand>
        <name>NADPH</name>
        <dbReference type="ChEBI" id="CHEBI:57783"/>
    </ligand>
</feature>